<comment type="caution">
    <text evidence="5">The sequence shown here is derived from an EMBL/GenBank/DDBJ whole genome shotgun (WGS) entry which is preliminary data.</text>
</comment>
<reference evidence="5 6" key="1">
    <citation type="submission" date="2018-11" db="EMBL/GenBank/DDBJ databases">
        <title>Genomic analyses of the natural microbiome of Caenorhabditis elegans.</title>
        <authorList>
            <person name="Samuel B."/>
        </authorList>
    </citation>
    <scope>NUCLEOTIDE SEQUENCE [LARGE SCALE GENOMIC DNA]</scope>
    <source>
        <strain evidence="5 6">BIGb0473</strain>
    </source>
</reference>
<evidence type="ECO:0000313" key="6">
    <source>
        <dbReference type="Proteomes" id="UP000269115"/>
    </source>
</evidence>
<dbReference type="AlphaFoldDB" id="A0A9X8HJ60"/>
<evidence type="ECO:0000256" key="3">
    <source>
        <dbReference type="SAM" id="SignalP"/>
    </source>
</evidence>
<name>A0A9X8HJ60_PSEPU</name>
<proteinExistence type="inferred from homology"/>
<dbReference type="SUPFAM" id="SSF53850">
    <property type="entry name" value="Periplasmic binding protein-like II"/>
    <property type="match status" value="1"/>
</dbReference>
<comment type="similarity">
    <text evidence="1">Belongs to the bacterial solute-binding protein 3 family.</text>
</comment>
<dbReference type="PANTHER" id="PTHR35936">
    <property type="entry name" value="MEMBRANE-BOUND LYTIC MUREIN TRANSGLYCOSYLASE F"/>
    <property type="match status" value="1"/>
</dbReference>
<keyword evidence="2 3" id="KW-0732">Signal</keyword>
<evidence type="ECO:0000313" key="5">
    <source>
        <dbReference type="EMBL" id="ROQ48053.1"/>
    </source>
</evidence>
<sequence length="245" mass="27205">MRPLLRALGLLGLLLCAQSAQAEKLRLVADAWPPFTDARLPRGGLATALVTTALERAGFASEFEQAPWARALLGIGEGRYDVLINAWQSDARTRIGAFSQGYLSNRVRLLKRKGDVLRFDTLSDLYPHAIAVVRDYAYAAEFDNDGRLQKVPVRDFSVAVGMLAAGRVRLTLEDEYVARYYLQRESADVRNRVQFFGKPVSENSLHILVSLRHPQHAQIVAGFDKAIAAMKADGSYARLLKDYGL</sequence>
<evidence type="ECO:0000256" key="1">
    <source>
        <dbReference type="ARBA" id="ARBA00010333"/>
    </source>
</evidence>
<accession>A0A9X8HJ60</accession>
<protein>
    <submittedName>
        <fullName evidence="5">Amino acid ABC transporter substrate-binding protein (PAAT family)</fullName>
    </submittedName>
</protein>
<dbReference type="Pfam" id="PF00497">
    <property type="entry name" value="SBP_bac_3"/>
    <property type="match status" value="1"/>
</dbReference>
<dbReference type="Gene3D" id="3.40.190.10">
    <property type="entry name" value="Periplasmic binding protein-like II"/>
    <property type="match status" value="2"/>
</dbReference>
<evidence type="ECO:0000259" key="4">
    <source>
        <dbReference type="SMART" id="SM00062"/>
    </source>
</evidence>
<feature type="chain" id="PRO_5040859683" evidence="3">
    <location>
        <begin position="23"/>
        <end position="245"/>
    </location>
</feature>
<dbReference type="RefSeq" id="WP_058541622.1">
    <property type="nucleotide sequence ID" value="NZ_LKGZ01000045.1"/>
</dbReference>
<organism evidence="5 6">
    <name type="scientific">Pseudomonas putida</name>
    <name type="common">Arthrobacter siderocapsulatus</name>
    <dbReference type="NCBI Taxonomy" id="303"/>
    <lineage>
        <taxon>Bacteria</taxon>
        <taxon>Pseudomonadati</taxon>
        <taxon>Pseudomonadota</taxon>
        <taxon>Gammaproteobacteria</taxon>
        <taxon>Pseudomonadales</taxon>
        <taxon>Pseudomonadaceae</taxon>
        <taxon>Pseudomonas</taxon>
    </lineage>
</organism>
<gene>
    <name evidence="5" type="ORF">EDF85_3784</name>
</gene>
<dbReference type="EMBL" id="RJUR01000015">
    <property type="protein sequence ID" value="ROQ48053.1"/>
    <property type="molecule type" value="Genomic_DNA"/>
</dbReference>
<feature type="signal peptide" evidence="3">
    <location>
        <begin position="1"/>
        <end position="22"/>
    </location>
</feature>
<dbReference type="Proteomes" id="UP000269115">
    <property type="component" value="Unassembled WGS sequence"/>
</dbReference>
<dbReference type="InterPro" id="IPR001638">
    <property type="entry name" value="Solute-binding_3/MltF_N"/>
</dbReference>
<dbReference type="SMART" id="SM00062">
    <property type="entry name" value="PBPb"/>
    <property type="match status" value="1"/>
</dbReference>
<feature type="domain" description="Solute-binding protein family 3/N-terminal" evidence="4">
    <location>
        <begin position="24"/>
        <end position="245"/>
    </location>
</feature>
<evidence type="ECO:0000256" key="2">
    <source>
        <dbReference type="ARBA" id="ARBA00022729"/>
    </source>
</evidence>
<dbReference type="PANTHER" id="PTHR35936:SF25">
    <property type="entry name" value="ABC TRANSPORTER SUBSTRATE-BINDING PROTEIN"/>
    <property type="match status" value="1"/>
</dbReference>